<feature type="compositionally biased region" description="Basic residues" evidence="1">
    <location>
        <begin position="236"/>
        <end position="262"/>
    </location>
</feature>
<feature type="compositionally biased region" description="Basic and acidic residues" evidence="1">
    <location>
        <begin position="220"/>
        <end position="235"/>
    </location>
</feature>
<evidence type="ECO:0000256" key="1">
    <source>
        <dbReference type="SAM" id="MobiDB-lite"/>
    </source>
</evidence>
<feature type="region of interest" description="Disordered" evidence="1">
    <location>
        <begin position="28"/>
        <end position="50"/>
    </location>
</feature>
<proteinExistence type="predicted"/>
<evidence type="ECO:0000313" key="2">
    <source>
        <dbReference type="RefSeq" id="XP_016486503.1"/>
    </source>
</evidence>
<feature type="compositionally biased region" description="Basic residues" evidence="1">
    <location>
        <begin position="274"/>
        <end position="285"/>
    </location>
</feature>
<protein>
    <submittedName>
        <fullName evidence="2">Uncharacterized protein</fullName>
    </submittedName>
</protein>
<feature type="region of interest" description="Disordered" evidence="1">
    <location>
        <begin position="163"/>
        <end position="312"/>
    </location>
</feature>
<feature type="compositionally biased region" description="Basic and acidic residues" evidence="1">
    <location>
        <begin position="28"/>
        <end position="45"/>
    </location>
</feature>
<feature type="region of interest" description="Disordered" evidence="1">
    <location>
        <begin position="75"/>
        <end position="113"/>
    </location>
</feature>
<name>A0A1S4BCF6_TOBAC</name>
<dbReference type="KEGG" id="nta:107806784"/>
<accession>A0A1S4BCF6</accession>
<dbReference type="PaxDb" id="4097-A0A1S4BCF6"/>
<dbReference type="RefSeq" id="XP_016486503.1">
    <property type="nucleotide sequence ID" value="XM_016631017.1"/>
</dbReference>
<organism evidence="2">
    <name type="scientific">Nicotiana tabacum</name>
    <name type="common">Common tobacco</name>
    <dbReference type="NCBI Taxonomy" id="4097"/>
    <lineage>
        <taxon>Eukaryota</taxon>
        <taxon>Viridiplantae</taxon>
        <taxon>Streptophyta</taxon>
        <taxon>Embryophyta</taxon>
        <taxon>Tracheophyta</taxon>
        <taxon>Spermatophyta</taxon>
        <taxon>Magnoliopsida</taxon>
        <taxon>eudicotyledons</taxon>
        <taxon>Gunneridae</taxon>
        <taxon>Pentapetalae</taxon>
        <taxon>asterids</taxon>
        <taxon>lamiids</taxon>
        <taxon>Solanales</taxon>
        <taxon>Solanaceae</taxon>
        <taxon>Nicotianoideae</taxon>
        <taxon>Nicotianeae</taxon>
        <taxon>Nicotiana</taxon>
    </lineage>
</organism>
<dbReference type="AlphaFoldDB" id="A0A1S4BCF6"/>
<sequence length="345" mass="38148">MPTSKKSKVKMLARKVVARREQIKKINEKLKAGREEEPQKSEESFKSATGGKKRFLLRQNRIVLVGSMAGFETTEFGKLGGEKKKRKEKEKEGAGSTVRGMGKGVVDSSPTPISLTKESSAMVIWGEEFATIEEDVRKTGGSGSGEATEGLVQLGKNVDKHVPSEHETLANLLKRVTASYNPKKKRSSGVNTPGTARENKKRKAASSIPVEIPPTRNQKKQSEAELKKALEESKRKVAAKGKKKVLIPKAKKAKTSTKKSVSKSKCIEPSTLAKRTRSVVKSRKVKITEEEEWSGEEEDDDDDDSDAEKDKTVKFGKRTILKGRLLRGLEEEGMVKLFEKLQLQG</sequence>
<feature type="compositionally biased region" description="Acidic residues" evidence="1">
    <location>
        <begin position="289"/>
        <end position="307"/>
    </location>
</feature>
<reference evidence="2" key="1">
    <citation type="submission" date="2025-08" db="UniProtKB">
        <authorList>
            <consortium name="RefSeq"/>
        </authorList>
    </citation>
    <scope>IDENTIFICATION</scope>
</reference>
<gene>
    <name evidence="2" type="primary">LOC107806784</name>
</gene>